<keyword evidence="3" id="KW-0472">Membrane</keyword>
<protein>
    <submittedName>
        <fullName evidence="7">Uncharacterized protein</fullName>
    </submittedName>
</protein>
<dbReference type="SUPFAM" id="SSF56436">
    <property type="entry name" value="C-type lectin-like"/>
    <property type="match status" value="1"/>
</dbReference>
<organism evidence="7 8">
    <name type="scientific">Brachionus calyciflorus</name>
    <dbReference type="NCBI Taxonomy" id="104777"/>
    <lineage>
        <taxon>Eukaryota</taxon>
        <taxon>Metazoa</taxon>
        <taxon>Spiralia</taxon>
        <taxon>Gnathifera</taxon>
        <taxon>Rotifera</taxon>
        <taxon>Eurotatoria</taxon>
        <taxon>Monogononta</taxon>
        <taxon>Pseudotrocha</taxon>
        <taxon>Ploima</taxon>
        <taxon>Brachionidae</taxon>
        <taxon>Brachionus</taxon>
    </lineage>
</organism>
<evidence type="ECO:0000313" key="8">
    <source>
        <dbReference type="Proteomes" id="UP000663879"/>
    </source>
</evidence>
<dbReference type="GO" id="GO:0005615">
    <property type="term" value="C:extracellular space"/>
    <property type="evidence" value="ECO:0007669"/>
    <property type="project" value="TreeGrafter"/>
</dbReference>
<evidence type="ECO:0000259" key="5">
    <source>
        <dbReference type="PROSITE" id="PS01180"/>
    </source>
</evidence>
<dbReference type="InterPro" id="IPR000859">
    <property type="entry name" value="CUB_dom"/>
</dbReference>
<reference evidence="7" key="1">
    <citation type="submission" date="2021-02" db="EMBL/GenBank/DDBJ databases">
        <authorList>
            <person name="Nowell W R."/>
        </authorList>
    </citation>
    <scope>NUCLEOTIDE SEQUENCE</scope>
    <source>
        <strain evidence="7">Ploen Becks lab</strain>
    </source>
</reference>
<sequence>MSWYMIKLIVLLMSSRIVYGWKEASICTNPQHTITHTDISEYPEDNSDSKFLNLDCGSDLIYIAWSHYGYKQKNDSCYFTPQDCTVSVEYVSNECNGLNNCQVSLDSQYLHSCKSYSNYLFIVYECIKAKSTFNICDQIDTQIDMSSPSPSTVFYLQTPNYPNEYSNNLDCNCSIINNSNQIQIELLEFDLESSSQNKSNCLRDYLNINSNIHLCGSLSQFTTILNHSNENTKLRFKSDDALTRRGIWLKVNIKPFVINCPDNFILIDNKCLRIFNNENLTWYEANSYCSNLGLSLLTLDNFELEKQVNRVLLDLDEVNFRNFWIGMRQLNQTNWFDFKNQVIEFRRDEKNWWPWLVLDTNSFNQGSCVAKKKNGFYLQDCYKRMPFACQYKPKENLSLKNQINLKCGKYNQDYILKQTSSKLPEQTQFMPILNKNTSKKYESIVLDSNLDDLKLIKFDTPLLSSAQTKNLNTSPNTTSLLAALLILGFLILLILINSLVVLFILRKRKLFKDSQNIIIDSKDTKSHDTINSNTSTSDNYTNDEFFQFSSSANNTGVSSSHLSYNCLTNLNLNNQNDMNKSVYNILSNFNKQQYPKTLNHPQHQQQRQSLFLNKSTLASNFRNNQPNAFTLMANYPSRHVQYNTNNNSDSLGHVYETISNGYNCVNNEYGELEQQQQQQQQLQLSQPNQSAFRKVQRSQLILNQDDNNFFNNSNILVLNDVKENRQQRHLDLINYHIGDLRLGQFDNTMGAIV</sequence>
<dbReference type="CDD" id="cd22823">
    <property type="entry name" value="Gal_Rha_Lectin"/>
    <property type="match status" value="1"/>
</dbReference>
<dbReference type="CDD" id="cd00037">
    <property type="entry name" value="CLECT"/>
    <property type="match status" value="1"/>
</dbReference>
<gene>
    <name evidence="7" type="ORF">OXX778_LOCUS4601</name>
</gene>
<comment type="caution">
    <text evidence="2">Lacks conserved residue(s) required for the propagation of feature annotation.</text>
</comment>
<feature type="transmembrane region" description="Helical" evidence="3">
    <location>
        <begin position="480"/>
        <end position="505"/>
    </location>
</feature>
<dbReference type="Gene3D" id="2.60.120.740">
    <property type="match status" value="1"/>
</dbReference>
<feature type="domain" description="C-type lectin" evidence="6">
    <location>
        <begin position="267"/>
        <end position="390"/>
    </location>
</feature>
<dbReference type="EMBL" id="CAJNOC010000461">
    <property type="protein sequence ID" value="CAF0764271.1"/>
    <property type="molecule type" value="Genomic_DNA"/>
</dbReference>
<evidence type="ECO:0000256" key="3">
    <source>
        <dbReference type="SAM" id="Phobius"/>
    </source>
</evidence>
<dbReference type="InterPro" id="IPR016187">
    <property type="entry name" value="CTDL_fold"/>
</dbReference>
<evidence type="ECO:0000256" key="4">
    <source>
        <dbReference type="SAM" id="SignalP"/>
    </source>
</evidence>
<evidence type="ECO:0000256" key="1">
    <source>
        <dbReference type="ARBA" id="ARBA00023157"/>
    </source>
</evidence>
<feature type="domain" description="CUB" evidence="5">
    <location>
        <begin position="136"/>
        <end position="254"/>
    </location>
</feature>
<dbReference type="SUPFAM" id="SSF49854">
    <property type="entry name" value="Spermadhesin, CUB domain"/>
    <property type="match status" value="1"/>
</dbReference>
<dbReference type="PROSITE" id="PS50041">
    <property type="entry name" value="C_TYPE_LECTIN_2"/>
    <property type="match status" value="1"/>
</dbReference>
<dbReference type="Gene3D" id="3.10.100.10">
    <property type="entry name" value="Mannose-Binding Protein A, subunit A"/>
    <property type="match status" value="1"/>
</dbReference>
<keyword evidence="8" id="KW-1185">Reference proteome</keyword>
<dbReference type="PANTHER" id="PTHR24255:SF31">
    <property type="entry name" value="CUBILIN-LIKE PROTEIN"/>
    <property type="match status" value="1"/>
</dbReference>
<dbReference type="InterPro" id="IPR043159">
    <property type="entry name" value="Lectin_gal-bd_sf"/>
</dbReference>
<dbReference type="Gene3D" id="2.60.120.290">
    <property type="entry name" value="Spermadhesin, CUB domain"/>
    <property type="match status" value="1"/>
</dbReference>
<dbReference type="InterPro" id="IPR035914">
    <property type="entry name" value="Sperma_CUB_dom_sf"/>
</dbReference>
<keyword evidence="3" id="KW-0812">Transmembrane</keyword>
<dbReference type="CDD" id="cd00041">
    <property type="entry name" value="CUB"/>
    <property type="match status" value="1"/>
</dbReference>
<name>A0A813QAC9_9BILA</name>
<feature type="chain" id="PRO_5032551116" evidence="4">
    <location>
        <begin position="21"/>
        <end position="753"/>
    </location>
</feature>
<dbReference type="AlphaFoldDB" id="A0A813QAC9"/>
<evidence type="ECO:0000259" key="6">
    <source>
        <dbReference type="PROSITE" id="PS50041"/>
    </source>
</evidence>
<feature type="signal peptide" evidence="4">
    <location>
        <begin position="1"/>
        <end position="20"/>
    </location>
</feature>
<dbReference type="Proteomes" id="UP000663879">
    <property type="component" value="Unassembled WGS sequence"/>
</dbReference>
<dbReference type="Pfam" id="PF00431">
    <property type="entry name" value="CUB"/>
    <property type="match status" value="1"/>
</dbReference>
<proteinExistence type="predicted"/>
<dbReference type="PANTHER" id="PTHR24255">
    <property type="entry name" value="COMPLEMENT COMPONENT 1, S SUBCOMPONENT-RELATED"/>
    <property type="match status" value="1"/>
</dbReference>
<evidence type="ECO:0000313" key="7">
    <source>
        <dbReference type="EMBL" id="CAF0764271.1"/>
    </source>
</evidence>
<dbReference type="SMART" id="SM00042">
    <property type="entry name" value="CUB"/>
    <property type="match status" value="1"/>
</dbReference>
<keyword evidence="4" id="KW-0732">Signal</keyword>
<dbReference type="SMART" id="SM00034">
    <property type="entry name" value="CLECT"/>
    <property type="match status" value="1"/>
</dbReference>
<dbReference type="PROSITE" id="PS01180">
    <property type="entry name" value="CUB"/>
    <property type="match status" value="1"/>
</dbReference>
<dbReference type="OrthoDB" id="10030117at2759"/>
<dbReference type="InterPro" id="IPR001304">
    <property type="entry name" value="C-type_lectin-like"/>
</dbReference>
<accession>A0A813QAC9</accession>
<dbReference type="InterPro" id="IPR016186">
    <property type="entry name" value="C-type_lectin-like/link_sf"/>
</dbReference>
<evidence type="ECO:0000256" key="2">
    <source>
        <dbReference type="PROSITE-ProRule" id="PRU00059"/>
    </source>
</evidence>
<keyword evidence="1" id="KW-1015">Disulfide bond</keyword>
<comment type="caution">
    <text evidence="7">The sequence shown here is derived from an EMBL/GenBank/DDBJ whole genome shotgun (WGS) entry which is preliminary data.</text>
</comment>
<dbReference type="GO" id="GO:0004252">
    <property type="term" value="F:serine-type endopeptidase activity"/>
    <property type="evidence" value="ECO:0007669"/>
    <property type="project" value="TreeGrafter"/>
</dbReference>
<keyword evidence="3" id="KW-1133">Transmembrane helix</keyword>